<proteinExistence type="predicted"/>
<organism evidence="2 3">
    <name type="scientific">Bradyrhizobium algeriense</name>
    <dbReference type="NCBI Taxonomy" id="634784"/>
    <lineage>
        <taxon>Bacteria</taxon>
        <taxon>Pseudomonadati</taxon>
        <taxon>Pseudomonadota</taxon>
        <taxon>Alphaproteobacteria</taxon>
        <taxon>Hyphomicrobiales</taxon>
        <taxon>Nitrobacteraceae</taxon>
        <taxon>Bradyrhizobium</taxon>
    </lineage>
</organism>
<protein>
    <recommendedName>
        <fullName evidence="1">Transposase DDE domain-containing protein</fullName>
    </recommendedName>
</protein>
<dbReference type="EMBL" id="JAZHRV010000001">
    <property type="protein sequence ID" value="MEH2558545.1"/>
    <property type="molecule type" value="Genomic_DNA"/>
</dbReference>
<gene>
    <name evidence="2" type="ORF">V1286_006074</name>
</gene>
<dbReference type="PANTHER" id="PTHR33408:SF2">
    <property type="entry name" value="TRANSPOSASE DDE DOMAIN-CONTAINING PROTEIN"/>
    <property type="match status" value="1"/>
</dbReference>
<feature type="domain" description="Transposase DDE" evidence="1">
    <location>
        <begin position="2"/>
        <end position="96"/>
    </location>
</feature>
<accession>A0ABU8BJ72</accession>
<name>A0ABU8BJ72_9BRAD</name>
<comment type="caution">
    <text evidence="2">The sequence shown here is derived from an EMBL/GenBank/DDBJ whole genome shotgun (WGS) entry which is preliminary data.</text>
</comment>
<dbReference type="PANTHER" id="PTHR33408">
    <property type="entry name" value="TRANSPOSASE"/>
    <property type="match status" value="1"/>
</dbReference>
<reference evidence="2 3" key="1">
    <citation type="submission" date="2024-02" db="EMBL/GenBank/DDBJ databases">
        <title>Adaptive strategies in a cosmopolitan and abundant soil bacterium.</title>
        <authorList>
            <person name="Carini P."/>
        </authorList>
    </citation>
    <scope>NUCLEOTIDE SEQUENCE [LARGE SCALE GENOMIC DNA]</scope>
    <source>
        <strain evidence="2 3">AZCC 1608</strain>
    </source>
</reference>
<dbReference type="InterPro" id="IPR025668">
    <property type="entry name" value="Tnp_DDE_dom"/>
</dbReference>
<dbReference type="Proteomes" id="UP001364224">
    <property type="component" value="Unassembled WGS sequence"/>
</dbReference>
<evidence type="ECO:0000313" key="2">
    <source>
        <dbReference type="EMBL" id="MEH2558545.1"/>
    </source>
</evidence>
<dbReference type="Pfam" id="PF13751">
    <property type="entry name" value="DDE_Tnp_1_6"/>
    <property type="match status" value="1"/>
</dbReference>
<evidence type="ECO:0000259" key="1">
    <source>
        <dbReference type="Pfam" id="PF13751"/>
    </source>
</evidence>
<evidence type="ECO:0000313" key="3">
    <source>
        <dbReference type="Proteomes" id="UP001364224"/>
    </source>
</evidence>
<sequence length="111" mass="13064">MRIYLTKACRTCPFKDQCTRSNERRIKRWEHEHVVEAAQMRLDQNPQAMRVRRETVEHPFATLKMRMGATHFLMKRLPNVATEMALNVLAYNLTRVMNIVGIKPLLVTIRA</sequence>
<keyword evidence="3" id="KW-1185">Reference proteome</keyword>